<feature type="compositionally biased region" description="Polar residues" evidence="13">
    <location>
        <begin position="712"/>
        <end position="725"/>
    </location>
</feature>
<dbReference type="InterPro" id="IPR018545">
    <property type="entry name" value="Btz_dom"/>
</dbReference>
<evidence type="ECO:0000256" key="4">
    <source>
        <dbReference type="ARBA" id="ARBA00022448"/>
    </source>
</evidence>
<accession>A0ABR3J3N9</accession>
<gene>
    <name evidence="15" type="ORF">HGRIS_010228</name>
</gene>
<keyword evidence="5" id="KW-0963">Cytoplasm</keyword>
<name>A0ABR3J3N9_9AGAR</name>
<keyword evidence="4" id="KW-0813">Transport</keyword>
<feature type="compositionally biased region" description="Acidic residues" evidence="13">
    <location>
        <begin position="55"/>
        <end position="78"/>
    </location>
</feature>
<feature type="region of interest" description="Disordered" evidence="13">
    <location>
        <begin position="152"/>
        <end position="236"/>
    </location>
</feature>
<evidence type="ECO:0000256" key="3">
    <source>
        <dbReference type="ARBA" id="ARBA00009548"/>
    </source>
</evidence>
<comment type="similarity">
    <text evidence="3">Belongs to the CASC3 family.</text>
</comment>
<feature type="region of interest" description="Disordered" evidence="13">
    <location>
        <begin position="701"/>
        <end position="740"/>
    </location>
</feature>
<evidence type="ECO:0000256" key="2">
    <source>
        <dbReference type="ARBA" id="ARBA00004496"/>
    </source>
</evidence>
<keyword evidence="16" id="KW-1185">Reference proteome</keyword>
<comment type="caution">
    <text evidence="15">The sequence shown here is derived from an EMBL/GenBank/DDBJ whole genome shotgun (WGS) entry which is preliminary data.</text>
</comment>
<evidence type="ECO:0000313" key="15">
    <source>
        <dbReference type="EMBL" id="KAL0950244.1"/>
    </source>
</evidence>
<protein>
    <recommendedName>
        <fullName evidence="14">Btz domain-containing protein</fullName>
    </recommendedName>
</protein>
<evidence type="ECO:0000256" key="1">
    <source>
        <dbReference type="ARBA" id="ARBA00004123"/>
    </source>
</evidence>
<evidence type="ECO:0000256" key="12">
    <source>
        <dbReference type="ARBA" id="ARBA00023242"/>
    </source>
</evidence>
<reference evidence="16" key="1">
    <citation type="submission" date="2024-06" db="EMBL/GenBank/DDBJ databases">
        <title>Multi-omics analyses provide insights into the biosynthesis of the anticancer antibiotic pleurotin in Hohenbuehelia grisea.</title>
        <authorList>
            <person name="Weaver J.A."/>
            <person name="Alberti F."/>
        </authorList>
    </citation>
    <scope>NUCLEOTIDE SEQUENCE [LARGE SCALE GENOMIC DNA]</scope>
    <source>
        <strain evidence="16">T-177</strain>
    </source>
</reference>
<feature type="region of interest" description="Disordered" evidence="13">
    <location>
        <begin position="259"/>
        <end position="376"/>
    </location>
</feature>
<dbReference type="EMBL" id="JASNQZ010000012">
    <property type="protein sequence ID" value="KAL0950244.1"/>
    <property type="molecule type" value="Genomic_DNA"/>
</dbReference>
<feature type="compositionally biased region" description="Polar residues" evidence="13">
    <location>
        <begin position="522"/>
        <end position="543"/>
    </location>
</feature>
<evidence type="ECO:0000256" key="8">
    <source>
        <dbReference type="ARBA" id="ARBA00022845"/>
    </source>
</evidence>
<organism evidence="15 16">
    <name type="scientific">Hohenbuehelia grisea</name>
    <dbReference type="NCBI Taxonomy" id="104357"/>
    <lineage>
        <taxon>Eukaryota</taxon>
        <taxon>Fungi</taxon>
        <taxon>Dikarya</taxon>
        <taxon>Basidiomycota</taxon>
        <taxon>Agaricomycotina</taxon>
        <taxon>Agaricomycetes</taxon>
        <taxon>Agaricomycetidae</taxon>
        <taxon>Agaricales</taxon>
        <taxon>Pleurotineae</taxon>
        <taxon>Pleurotaceae</taxon>
        <taxon>Hohenbuehelia</taxon>
    </lineage>
</organism>
<keyword evidence="6" id="KW-0507">mRNA processing</keyword>
<feature type="compositionally biased region" description="Gly residues" evidence="13">
    <location>
        <begin position="268"/>
        <end position="280"/>
    </location>
</feature>
<evidence type="ECO:0000256" key="5">
    <source>
        <dbReference type="ARBA" id="ARBA00022490"/>
    </source>
</evidence>
<feature type="region of interest" description="Disordered" evidence="13">
    <location>
        <begin position="1"/>
        <end position="98"/>
    </location>
</feature>
<keyword evidence="8" id="KW-0810">Translation regulation</keyword>
<feature type="compositionally biased region" description="Polar residues" evidence="13">
    <location>
        <begin position="485"/>
        <end position="510"/>
    </location>
</feature>
<keyword evidence="7" id="KW-0509">mRNA transport</keyword>
<feature type="compositionally biased region" description="Basic residues" evidence="13">
    <location>
        <begin position="17"/>
        <end position="36"/>
    </location>
</feature>
<evidence type="ECO:0000256" key="10">
    <source>
        <dbReference type="ARBA" id="ARBA00023161"/>
    </source>
</evidence>
<sequence>MPAPITTISPSTARPASKARGRAPPKKTRLTRRRGRGKGEFDSDEEIERAVGTDSESDDDLSSLDSDSATDSDTEPASEDVISNGRARVLTPNTNQSAPEDAALLKDVVTETIDASAAFFGHSTNWSEMVADENVHGPSDLPVIDFADFGGERAHVNGTRPSKPPKQTKPPSPVASPASVVSSLPEANEEAETSPVASTSHQPPRSLSPKRGAGQTARQAYQKRLENDPSFVPKVGEFWGHDDRLLEKDLRSLSGWWRGRWQGRGRGRGGFSMRGRGGYLGPARPQAPGQDDGDNVEAQDKPDVAPIERAWTHDGFEEMKRKEEIRQQQKMRGGFGNLRGGRGGPVAGRGRGGGVISQPPKPRSHNPSPFHPPADKPWFVMKPERVWTKQYDGFLYLDPAMKPRPGQGPAFNVKLPGSDGTVIRASLSKITRSVPSAKIVSLAPEFEPVVSLPQPGLSRSIARKEQMAPLASVTASVPAPQSSVQLTAHVGEQSSSEVAPEATSQPSSLVAPSASDPPVALESQTEELSTKPSSPVTTESSGWIQPDEVFPPERLAESDQHTALPPLLTTFTPPIGSPPPFGSPYAVYTPAPGPTLPPGIALNQHGMPYELATGRPVYLPAPAPLPVVYDHRGGSMIPASHHGMGLFVPGHTPHASMGSPDLLATAPPLAPTPPIGLGSFVDPSTGAPLFSFPRQSTRVEIRTPDGRPSVPQPQRTTSGLRSGATSFEPACAPQPMTASAPTEAEAEANAYSLMGEQAEQGMMDMGPYSPYAQQQYYYPSGYGQYPSYMDMGAGATYDYYGSPDARQIQGTVKYESFALVCC</sequence>
<evidence type="ECO:0000313" key="16">
    <source>
        <dbReference type="Proteomes" id="UP001556367"/>
    </source>
</evidence>
<evidence type="ECO:0000259" key="14">
    <source>
        <dbReference type="Pfam" id="PF09405"/>
    </source>
</evidence>
<evidence type="ECO:0000256" key="9">
    <source>
        <dbReference type="ARBA" id="ARBA00022884"/>
    </source>
</evidence>
<feature type="compositionally biased region" description="Gly residues" evidence="13">
    <location>
        <begin position="333"/>
        <end position="355"/>
    </location>
</feature>
<evidence type="ECO:0000256" key="7">
    <source>
        <dbReference type="ARBA" id="ARBA00022816"/>
    </source>
</evidence>
<dbReference type="Proteomes" id="UP001556367">
    <property type="component" value="Unassembled WGS sequence"/>
</dbReference>
<evidence type="ECO:0000256" key="11">
    <source>
        <dbReference type="ARBA" id="ARBA00023187"/>
    </source>
</evidence>
<comment type="subcellular location">
    <subcellularLocation>
        <location evidence="2">Cytoplasm</location>
    </subcellularLocation>
    <subcellularLocation>
        <location evidence="1">Nucleus</location>
    </subcellularLocation>
</comment>
<feature type="compositionally biased region" description="Basic and acidic residues" evidence="13">
    <location>
        <begin position="310"/>
        <end position="327"/>
    </location>
</feature>
<proteinExistence type="inferred from homology"/>
<feature type="compositionally biased region" description="Low complexity" evidence="13">
    <location>
        <begin position="175"/>
        <end position="186"/>
    </location>
</feature>
<evidence type="ECO:0000256" key="6">
    <source>
        <dbReference type="ARBA" id="ARBA00022664"/>
    </source>
</evidence>
<feature type="compositionally biased region" description="Polar residues" evidence="13">
    <location>
        <begin position="1"/>
        <end position="14"/>
    </location>
</feature>
<keyword evidence="10" id="KW-0866">Nonsense-mediated mRNA decay</keyword>
<keyword evidence="9" id="KW-0694">RNA-binding</keyword>
<dbReference type="Pfam" id="PF09405">
    <property type="entry name" value="Btz"/>
    <property type="match status" value="1"/>
</dbReference>
<keyword evidence="11" id="KW-0508">mRNA splicing</keyword>
<evidence type="ECO:0000256" key="13">
    <source>
        <dbReference type="SAM" id="MobiDB-lite"/>
    </source>
</evidence>
<feature type="compositionally biased region" description="Pro residues" evidence="13">
    <location>
        <begin position="162"/>
        <end position="174"/>
    </location>
</feature>
<feature type="domain" description="Btz" evidence="14">
    <location>
        <begin position="194"/>
        <end position="332"/>
    </location>
</feature>
<keyword evidence="12" id="KW-0539">Nucleus</keyword>
<feature type="region of interest" description="Disordered" evidence="13">
    <location>
        <begin position="485"/>
        <end position="547"/>
    </location>
</feature>
<feature type="compositionally biased region" description="Polar residues" evidence="13">
    <location>
        <begin position="195"/>
        <end position="205"/>
    </location>
</feature>